<accession>A0ABW0JDM9</accession>
<dbReference type="Pfam" id="PF19029">
    <property type="entry name" value="DUF883_C"/>
    <property type="match status" value="1"/>
</dbReference>
<dbReference type="RefSeq" id="WP_377714449.1">
    <property type="nucleotide sequence ID" value="NZ_JBHSMP010000032.1"/>
</dbReference>
<evidence type="ECO:0000313" key="4">
    <source>
        <dbReference type="Proteomes" id="UP001596103"/>
    </source>
</evidence>
<dbReference type="PANTHER" id="PTHR35893:SF3">
    <property type="entry name" value="INNER MEMBRANE PROTEIN"/>
    <property type="match status" value="1"/>
</dbReference>
<name>A0ABW0JDM9_9BURK</name>
<evidence type="ECO:0000313" key="3">
    <source>
        <dbReference type="EMBL" id="MFC5431321.1"/>
    </source>
</evidence>
<gene>
    <name evidence="3" type="ORF">ACFPTO_21320</name>
</gene>
<dbReference type="Proteomes" id="UP001596103">
    <property type="component" value="Unassembled WGS sequence"/>
</dbReference>
<protein>
    <submittedName>
        <fullName evidence="3">YqjD family protein</fullName>
    </submittedName>
</protein>
<dbReference type="InterPro" id="IPR043605">
    <property type="entry name" value="DUF883_C"/>
</dbReference>
<comment type="caution">
    <text evidence="3">The sequence shown here is derived from an EMBL/GenBank/DDBJ whole genome shotgun (WGS) entry which is preliminary data.</text>
</comment>
<evidence type="ECO:0000259" key="2">
    <source>
        <dbReference type="Pfam" id="PF19029"/>
    </source>
</evidence>
<evidence type="ECO:0000256" key="1">
    <source>
        <dbReference type="SAM" id="Coils"/>
    </source>
</evidence>
<dbReference type="InterPro" id="IPR010279">
    <property type="entry name" value="YqjD/ElaB"/>
</dbReference>
<feature type="coiled-coil region" evidence="1">
    <location>
        <begin position="26"/>
        <end position="83"/>
    </location>
</feature>
<dbReference type="PANTHER" id="PTHR35893">
    <property type="entry name" value="INNER MEMBRANE PROTEIN-RELATED"/>
    <property type="match status" value="1"/>
</dbReference>
<keyword evidence="4" id="KW-1185">Reference proteome</keyword>
<keyword evidence="1" id="KW-0175">Coiled coil</keyword>
<sequence>MSAFPNTRDAIGESWSKTGRHARRIARRSRNAVADIADELRDLLAELETTLGEGTQADAAALREDVRKRLDAARERLEVARTVARERADEAFSNADDYVHRNPWQSIAIAGGLALIVGALIARGRQEG</sequence>
<organism evidence="3 4">
    <name type="scientific">Paraburkholderia denitrificans</name>
    <dbReference type="NCBI Taxonomy" id="694025"/>
    <lineage>
        <taxon>Bacteria</taxon>
        <taxon>Pseudomonadati</taxon>
        <taxon>Pseudomonadota</taxon>
        <taxon>Betaproteobacteria</taxon>
        <taxon>Burkholderiales</taxon>
        <taxon>Burkholderiaceae</taxon>
        <taxon>Paraburkholderia</taxon>
    </lineage>
</organism>
<feature type="domain" description="DUF883" evidence="2">
    <location>
        <begin position="95"/>
        <end position="123"/>
    </location>
</feature>
<reference evidence="4" key="1">
    <citation type="journal article" date="2019" name="Int. J. Syst. Evol. Microbiol.">
        <title>The Global Catalogue of Microorganisms (GCM) 10K type strain sequencing project: providing services to taxonomists for standard genome sequencing and annotation.</title>
        <authorList>
            <consortium name="The Broad Institute Genomics Platform"/>
            <consortium name="The Broad Institute Genome Sequencing Center for Infectious Disease"/>
            <person name="Wu L."/>
            <person name="Ma J."/>
        </authorList>
    </citation>
    <scope>NUCLEOTIDE SEQUENCE [LARGE SCALE GENOMIC DNA]</scope>
    <source>
        <strain evidence="4">CCUG 56042</strain>
    </source>
</reference>
<proteinExistence type="predicted"/>
<dbReference type="EMBL" id="JBHSMP010000032">
    <property type="protein sequence ID" value="MFC5431321.1"/>
    <property type="molecule type" value="Genomic_DNA"/>
</dbReference>